<dbReference type="Proteomes" id="UP000709959">
    <property type="component" value="Unassembled WGS sequence"/>
</dbReference>
<dbReference type="InterPro" id="IPR052196">
    <property type="entry name" value="Bact_Kbp"/>
</dbReference>
<dbReference type="AlphaFoldDB" id="A0A936F3J7"/>
<dbReference type="InterPro" id="IPR018392">
    <property type="entry name" value="LysM"/>
</dbReference>
<organism evidence="3 4">
    <name type="scientific">Candidatus Geothrix odensensis</name>
    <dbReference type="NCBI Taxonomy" id="2954440"/>
    <lineage>
        <taxon>Bacteria</taxon>
        <taxon>Pseudomonadati</taxon>
        <taxon>Acidobacteriota</taxon>
        <taxon>Holophagae</taxon>
        <taxon>Holophagales</taxon>
        <taxon>Holophagaceae</taxon>
        <taxon>Geothrix</taxon>
    </lineage>
</organism>
<evidence type="ECO:0000256" key="1">
    <source>
        <dbReference type="SAM" id="SignalP"/>
    </source>
</evidence>
<dbReference type="EMBL" id="JADKCH010000015">
    <property type="protein sequence ID" value="MBK8573248.1"/>
    <property type="molecule type" value="Genomic_DNA"/>
</dbReference>
<dbReference type="InterPro" id="IPR036779">
    <property type="entry name" value="LysM_dom_sf"/>
</dbReference>
<keyword evidence="1" id="KW-0732">Signal</keyword>
<accession>A0A936F3J7</accession>
<evidence type="ECO:0000313" key="4">
    <source>
        <dbReference type="Proteomes" id="UP000709959"/>
    </source>
</evidence>
<feature type="signal peptide" evidence="1">
    <location>
        <begin position="1"/>
        <end position="28"/>
    </location>
</feature>
<sequence>MHQPTCLLAGRMRSLGATSCLLAALALAVPGLNAQEAAPGDTIKVEAHASKWDYPKELRVPEGSKTHLVQKGDTLWDLAGKYLGNPYAWPQIWELNQWIKDPHWIYPGDPLIIDLARAVATAGSMPDAIANLQPDQRRADPGAVRRPELGFAFQDFIQLPFVAAEGAEAHYKGQGAYTITANKRQDRQFLGEGEVVYVNGGIDQGLKVGDRFLVLKTVARKLMHPTIAKKDLGDVIKQVGVVRVITAQSKGSVAVVERCLDTIEIGDRLVRFIEPANIPLQLRSDLSDPVKLAPNAGVVVYARDAKLHASGGDMVIIDKGANDGLKVGDVLLAARVRIFPVGSGEEKNPPTETTTHYLGQVLVVRADAKTATCRVLRSTEEILAGDTVTP</sequence>
<dbReference type="SMART" id="SM00257">
    <property type="entry name" value="LysM"/>
    <property type="match status" value="1"/>
</dbReference>
<dbReference type="PROSITE" id="PS51782">
    <property type="entry name" value="LYSM"/>
    <property type="match status" value="1"/>
</dbReference>
<dbReference type="CDD" id="cd00118">
    <property type="entry name" value="LysM"/>
    <property type="match status" value="1"/>
</dbReference>
<dbReference type="Pfam" id="PF01476">
    <property type="entry name" value="LysM"/>
    <property type="match status" value="1"/>
</dbReference>
<evidence type="ECO:0000313" key="3">
    <source>
        <dbReference type="EMBL" id="MBK8573248.1"/>
    </source>
</evidence>
<reference evidence="3 4" key="1">
    <citation type="submission" date="2020-10" db="EMBL/GenBank/DDBJ databases">
        <title>Connecting structure to function with the recovery of over 1000 high-quality activated sludge metagenome-assembled genomes encoding full-length rRNA genes using long-read sequencing.</title>
        <authorList>
            <person name="Singleton C.M."/>
            <person name="Petriglieri F."/>
            <person name="Kristensen J.M."/>
            <person name="Kirkegaard R.H."/>
            <person name="Michaelsen T.Y."/>
            <person name="Andersen M.H."/>
            <person name="Karst S.M."/>
            <person name="Dueholm M.S."/>
            <person name="Nielsen P.H."/>
            <person name="Albertsen M."/>
        </authorList>
    </citation>
    <scope>NUCLEOTIDE SEQUENCE [LARGE SCALE GENOMIC DNA]</scope>
    <source>
        <strain evidence="3">OdNE_18-Q3-R46-58_MAXAC.008</strain>
    </source>
</reference>
<evidence type="ECO:0000259" key="2">
    <source>
        <dbReference type="PROSITE" id="PS51782"/>
    </source>
</evidence>
<dbReference type="PANTHER" id="PTHR34700">
    <property type="entry name" value="POTASSIUM BINDING PROTEIN KBP"/>
    <property type="match status" value="1"/>
</dbReference>
<dbReference type="PANTHER" id="PTHR34700:SF4">
    <property type="entry name" value="PHAGE-LIKE ELEMENT PBSX PROTEIN XKDP"/>
    <property type="match status" value="1"/>
</dbReference>
<proteinExistence type="predicted"/>
<dbReference type="Gene3D" id="3.10.350.10">
    <property type="entry name" value="LysM domain"/>
    <property type="match status" value="1"/>
</dbReference>
<gene>
    <name evidence="3" type="ORF">IPN91_11520</name>
</gene>
<dbReference type="SUPFAM" id="SSF54106">
    <property type="entry name" value="LysM domain"/>
    <property type="match status" value="1"/>
</dbReference>
<feature type="domain" description="LysM" evidence="2">
    <location>
        <begin position="65"/>
        <end position="113"/>
    </location>
</feature>
<protein>
    <submittedName>
        <fullName evidence="3">LysM peptidoglycan-binding domain-containing protein</fullName>
    </submittedName>
</protein>
<name>A0A936F3J7_9BACT</name>
<feature type="chain" id="PRO_5036863489" evidence="1">
    <location>
        <begin position="29"/>
        <end position="390"/>
    </location>
</feature>
<comment type="caution">
    <text evidence="3">The sequence shown here is derived from an EMBL/GenBank/DDBJ whole genome shotgun (WGS) entry which is preliminary data.</text>
</comment>